<accession>A0ACC3S7K5</accession>
<organism evidence="1 2">
    <name type="scientific">Zalaria obscura</name>
    <dbReference type="NCBI Taxonomy" id="2024903"/>
    <lineage>
        <taxon>Eukaryota</taxon>
        <taxon>Fungi</taxon>
        <taxon>Dikarya</taxon>
        <taxon>Ascomycota</taxon>
        <taxon>Pezizomycotina</taxon>
        <taxon>Dothideomycetes</taxon>
        <taxon>Dothideomycetidae</taxon>
        <taxon>Dothideales</taxon>
        <taxon>Zalariaceae</taxon>
        <taxon>Zalaria</taxon>
    </lineage>
</organism>
<sequence length="74" mass="8417">MGHGSRRFRSNKDFRLLPPCQGAYQCRAIAARSFTVSEGVARYAVRTYSCIRGGRVRRVDGVTMVVYWESSRRG</sequence>
<protein>
    <submittedName>
        <fullName evidence="1">Uncharacterized protein</fullName>
    </submittedName>
</protein>
<proteinExistence type="predicted"/>
<reference evidence="1" key="1">
    <citation type="submission" date="2024-02" db="EMBL/GenBank/DDBJ databases">
        <title>Metagenome Assembled Genome of Zalaria obscura JY119.</title>
        <authorList>
            <person name="Vighnesh L."/>
            <person name="Jagadeeshwari U."/>
            <person name="Venkata Ramana C."/>
            <person name="Sasikala C."/>
        </authorList>
    </citation>
    <scope>NUCLEOTIDE SEQUENCE</scope>
    <source>
        <strain evidence="1">JY119</strain>
    </source>
</reference>
<evidence type="ECO:0000313" key="1">
    <source>
        <dbReference type="EMBL" id="KAK8201375.1"/>
    </source>
</evidence>
<evidence type="ECO:0000313" key="2">
    <source>
        <dbReference type="Proteomes" id="UP001320706"/>
    </source>
</evidence>
<name>A0ACC3S7K5_9PEZI</name>
<keyword evidence="2" id="KW-1185">Reference proteome</keyword>
<gene>
    <name evidence="1" type="ORF">M8818_005886</name>
</gene>
<dbReference type="Proteomes" id="UP001320706">
    <property type="component" value="Unassembled WGS sequence"/>
</dbReference>
<comment type="caution">
    <text evidence="1">The sequence shown here is derived from an EMBL/GenBank/DDBJ whole genome shotgun (WGS) entry which is preliminary data.</text>
</comment>
<dbReference type="EMBL" id="JAMKPW020000036">
    <property type="protein sequence ID" value="KAK8201375.1"/>
    <property type="molecule type" value="Genomic_DNA"/>
</dbReference>